<gene>
    <name evidence="2" type="ORF">PF002_g31009</name>
    <name evidence="1" type="ORF">PF010_g28875</name>
</gene>
<evidence type="ECO:0000313" key="4">
    <source>
        <dbReference type="Proteomes" id="UP000488956"/>
    </source>
</evidence>
<dbReference type="EMBL" id="QXFX01004521">
    <property type="protein sequence ID" value="KAE9063742.1"/>
    <property type="molecule type" value="Genomic_DNA"/>
</dbReference>
<evidence type="ECO:0000313" key="2">
    <source>
        <dbReference type="EMBL" id="KAE9166865.1"/>
    </source>
</evidence>
<reference evidence="2 3" key="1">
    <citation type="submission" date="2018-08" db="EMBL/GenBank/DDBJ databases">
        <title>Genomic investigation of the strawberry pathogen Phytophthora fragariae indicates pathogenicity is determined by transcriptional variation in three key races.</title>
        <authorList>
            <person name="Adams T.M."/>
            <person name="Armitage A.D."/>
            <person name="Sobczyk M.K."/>
            <person name="Bates H.J."/>
            <person name="Dunwell J.M."/>
            <person name="Nellist C.F."/>
            <person name="Harrison R.J."/>
        </authorList>
    </citation>
    <scope>NUCLEOTIDE SEQUENCE [LARGE SCALE GENOMIC DNA]</scope>
    <source>
        <strain evidence="2 3">BC-1</strain>
        <strain evidence="1 4">ONT-3</strain>
    </source>
</reference>
<organism evidence="2 3">
    <name type="scientific">Phytophthora fragariae</name>
    <dbReference type="NCBI Taxonomy" id="53985"/>
    <lineage>
        <taxon>Eukaryota</taxon>
        <taxon>Sar</taxon>
        <taxon>Stramenopiles</taxon>
        <taxon>Oomycota</taxon>
        <taxon>Peronosporomycetes</taxon>
        <taxon>Peronosporales</taxon>
        <taxon>Peronosporaceae</taxon>
        <taxon>Phytophthora</taxon>
    </lineage>
</organism>
<comment type="caution">
    <text evidence="2">The sequence shown here is derived from an EMBL/GenBank/DDBJ whole genome shotgun (WGS) entry which is preliminary data.</text>
</comment>
<evidence type="ECO:0000313" key="3">
    <source>
        <dbReference type="Proteomes" id="UP000440367"/>
    </source>
</evidence>
<protein>
    <submittedName>
        <fullName evidence="2">Uncharacterized protein</fullName>
    </submittedName>
</protein>
<name>A0A6A3VH08_9STRA</name>
<sequence length="43" mass="4621">MSERSESPACGLTARVRSTRLQTQDLAVVYLPSEGDACEPQPA</sequence>
<dbReference type="EMBL" id="QXGD01005253">
    <property type="protein sequence ID" value="KAE9166865.1"/>
    <property type="molecule type" value="Genomic_DNA"/>
</dbReference>
<dbReference type="Proteomes" id="UP000440367">
    <property type="component" value="Unassembled WGS sequence"/>
</dbReference>
<dbReference type="Proteomes" id="UP000488956">
    <property type="component" value="Unassembled WGS sequence"/>
</dbReference>
<proteinExistence type="predicted"/>
<dbReference type="AlphaFoldDB" id="A0A6A3VH08"/>
<evidence type="ECO:0000313" key="1">
    <source>
        <dbReference type="EMBL" id="KAE9063742.1"/>
    </source>
</evidence>
<accession>A0A6A3VH08</accession>